<dbReference type="EMBL" id="QTTN01000043">
    <property type="protein sequence ID" value="REE67303.1"/>
    <property type="molecule type" value="Genomic_DNA"/>
</dbReference>
<name>A0A3D9R393_9BACL</name>
<dbReference type="InterPro" id="IPR034660">
    <property type="entry name" value="DinB/YfiT-like"/>
</dbReference>
<dbReference type="AlphaFoldDB" id="A0A3D9R393"/>
<organism evidence="2 3">
    <name type="scientific">Paenibacillus taihuensis</name>
    <dbReference type="NCBI Taxonomy" id="1156355"/>
    <lineage>
        <taxon>Bacteria</taxon>
        <taxon>Bacillati</taxon>
        <taxon>Bacillota</taxon>
        <taxon>Bacilli</taxon>
        <taxon>Bacillales</taxon>
        <taxon>Paenibacillaceae</taxon>
        <taxon>Paenibacillus</taxon>
    </lineage>
</organism>
<keyword evidence="3" id="KW-1185">Reference proteome</keyword>
<sequence>MNKESIINEKLSLIEWSISLRSISNELWFKSFLAGSWGTADVISHFISWDQFMIKNRIPYILKGKSFPKISVDVESINKGAINYARSGITKEELINKFISVRKELVSFIDAIPAKKFDQPFPGKEPMTLIEYFVRMVHHDLKHKEQILSFLKTEVHS</sequence>
<gene>
    <name evidence="2" type="ORF">A8990_1438</name>
</gene>
<comment type="caution">
    <text evidence="2">The sequence shown here is derived from an EMBL/GenBank/DDBJ whole genome shotgun (WGS) entry which is preliminary data.</text>
</comment>
<dbReference type="SUPFAM" id="SSF109854">
    <property type="entry name" value="DinB/YfiT-like putative metalloenzymes"/>
    <property type="match status" value="1"/>
</dbReference>
<feature type="domain" description="DinB-like" evidence="1">
    <location>
        <begin position="20"/>
        <end position="147"/>
    </location>
</feature>
<dbReference type="Gene3D" id="1.20.120.450">
    <property type="entry name" value="dinb family like domain"/>
    <property type="match status" value="1"/>
</dbReference>
<reference evidence="2 3" key="1">
    <citation type="submission" date="2018-08" db="EMBL/GenBank/DDBJ databases">
        <title>Genomic Encyclopedia of Type Strains, Phase III (KMG-III): the genomes of soil and plant-associated and newly described type strains.</title>
        <authorList>
            <person name="Whitman W."/>
        </authorList>
    </citation>
    <scope>NUCLEOTIDE SEQUENCE [LARGE SCALE GENOMIC DNA]</scope>
    <source>
        <strain evidence="2 3">CGMCC 1.10966</strain>
    </source>
</reference>
<dbReference type="RefSeq" id="WP_116191963.1">
    <property type="nucleotide sequence ID" value="NZ_QTTN01000043.1"/>
</dbReference>
<accession>A0A3D9R393</accession>
<dbReference type="Proteomes" id="UP000256304">
    <property type="component" value="Unassembled WGS sequence"/>
</dbReference>
<dbReference type="Pfam" id="PF12867">
    <property type="entry name" value="DinB_2"/>
    <property type="match status" value="1"/>
</dbReference>
<proteinExistence type="predicted"/>
<dbReference type="InterPro" id="IPR024775">
    <property type="entry name" value="DinB-like"/>
</dbReference>
<evidence type="ECO:0000313" key="3">
    <source>
        <dbReference type="Proteomes" id="UP000256304"/>
    </source>
</evidence>
<evidence type="ECO:0000259" key="1">
    <source>
        <dbReference type="Pfam" id="PF12867"/>
    </source>
</evidence>
<evidence type="ECO:0000313" key="2">
    <source>
        <dbReference type="EMBL" id="REE67303.1"/>
    </source>
</evidence>
<dbReference type="OrthoDB" id="2964295at2"/>
<protein>
    <submittedName>
        <fullName evidence="2">DinB family protein</fullName>
    </submittedName>
</protein>